<protein>
    <submittedName>
        <fullName evidence="2">Uncharacterized protein</fullName>
    </submittedName>
</protein>
<evidence type="ECO:0000256" key="1">
    <source>
        <dbReference type="SAM" id="SignalP"/>
    </source>
</evidence>
<gene>
    <name evidence="2" type="ORF">SMD31_19970</name>
</gene>
<proteinExistence type="predicted"/>
<evidence type="ECO:0000313" key="3">
    <source>
        <dbReference type="Proteomes" id="UP001271769"/>
    </source>
</evidence>
<keyword evidence="1" id="KW-0732">Signal</keyword>
<evidence type="ECO:0000313" key="2">
    <source>
        <dbReference type="EMBL" id="MDY0874227.1"/>
    </source>
</evidence>
<feature type="signal peptide" evidence="1">
    <location>
        <begin position="1"/>
        <end position="32"/>
    </location>
</feature>
<accession>A0ABU5E475</accession>
<comment type="caution">
    <text evidence="2">The sequence shown here is derived from an EMBL/GenBank/DDBJ whole genome shotgun (WGS) entry which is preliminary data.</text>
</comment>
<sequence>MSVRMKKTGLSYRRLRVAVLAAALTLSPLAMAHEAMADGSVKVVPPTNPSADLQLKSAGGGVKPDVHCSTVPSQTLQPCTGDFKAWCKAVGGTYGSTANKEVDACFSTNEW</sequence>
<dbReference type="EMBL" id="JAXCLX010000004">
    <property type="protein sequence ID" value="MDY0874227.1"/>
    <property type="molecule type" value="Genomic_DNA"/>
</dbReference>
<organism evidence="2 3">
    <name type="scientific">Dongia rigui</name>
    <dbReference type="NCBI Taxonomy" id="940149"/>
    <lineage>
        <taxon>Bacteria</taxon>
        <taxon>Pseudomonadati</taxon>
        <taxon>Pseudomonadota</taxon>
        <taxon>Alphaproteobacteria</taxon>
        <taxon>Rhodospirillales</taxon>
        <taxon>Dongiaceae</taxon>
        <taxon>Dongia</taxon>
    </lineage>
</organism>
<feature type="chain" id="PRO_5046315691" evidence="1">
    <location>
        <begin position="33"/>
        <end position="111"/>
    </location>
</feature>
<keyword evidence="3" id="KW-1185">Reference proteome</keyword>
<name>A0ABU5E475_9PROT</name>
<reference evidence="2 3" key="1">
    <citation type="journal article" date="2013" name="Antonie Van Leeuwenhoek">
        <title>Dongia rigui sp. nov., isolated from freshwater of a large wetland in Korea.</title>
        <authorList>
            <person name="Baik K.S."/>
            <person name="Hwang Y.M."/>
            <person name="Choi J.S."/>
            <person name="Kwon J."/>
            <person name="Seong C.N."/>
        </authorList>
    </citation>
    <scope>NUCLEOTIDE SEQUENCE [LARGE SCALE GENOMIC DNA]</scope>
    <source>
        <strain evidence="2 3">04SU4-P</strain>
    </source>
</reference>
<dbReference type="Proteomes" id="UP001271769">
    <property type="component" value="Unassembled WGS sequence"/>
</dbReference>